<reference evidence="3 4" key="1">
    <citation type="journal article" date="2012" name="J. Bacteriol.">
        <title>Genome Sequence of Fibrella aestuarina BUZ 2T, a Filamentous Marine Bacterium.</title>
        <authorList>
            <person name="Filippini M."/>
            <person name="Qi W."/>
            <person name="Blom J."/>
            <person name="Goesmann A."/>
            <person name="Smits T.H."/>
            <person name="Bagheri H.C."/>
        </authorList>
    </citation>
    <scope>NUCLEOTIDE SEQUENCE [LARGE SCALE GENOMIC DNA]</scope>
    <source>
        <strain evidence="4">BUZ 2T</strain>
    </source>
</reference>
<evidence type="ECO:0000256" key="2">
    <source>
        <dbReference type="PIRSR" id="PIRSR610708-1"/>
    </source>
</evidence>
<accession>I0K7E4</accession>
<sequence length="215" mass="25154">MPWPLVSRQSWKASRCVGGLFITSGRKTELSRRYQDFIFMKKRICIDQDDVLADTHAKLIQIYLNSDAPRYELAQLQEKSFHELLTDDEQKAIYQAIHQPGFFRDIAVMSGAQEAIVRLQEHYEIFVATAAMEFPDSFRDKYDWLAEHFPTIHWRNIIFLGDKSILGADYLIDDMPYNLRTFAGKGLLFDALHNRDEADFTRVRSWQDVLDLLLD</sequence>
<dbReference type="PANTHER" id="PTHR16504:SF4">
    <property type="entry name" value="5'(3')-DEOXYRIBONUCLEOTIDASE"/>
    <property type="match status" value="1"/>
</dbReference>
<dbReference type="InterPro" id="IPR010708">
    <property type="entry name" value="5'(3')-deoxyribonucleotidase"/>
</dbReference>
<feature type="active site" description="Nucleophile" evidence="2">
    <location>
        <position position="47"/>
    </location>
</feature>
<dbReference type="KEGG" id="fae:FAES_2038"/>
<dbReference type="SFLD" id="SFLDG01146">
    <property type="entry name" value="C1.2.2"/>
    <property type="match status" value="1"/>
</dbReference>
<name>I0K7E4_9BACT</name>
<dbReference type="Gene3D" id="3.40.50.1000">
    <property type="entry name" value="HAD superfamily/HAD-like"/>
    <property type="match status" value="1"/>
</dbReference>
<dbReference type="SUPFAM" id="SSF56784">
    <property type="entry name" value="HAD-like"/>
    <property type="match status" value="1"/>
</dbReference>
<dbReference type="SFLD" id="SFLDG01126">
    <property type="entry name" value="C1.2:_Nucleotidase_Like"/>
    <property type="match status" value="1"/>
</dbReference>
<proteinExistence type="inferred from homology"/>
<protein>
    <submittedName>
        <fullName evidence="3">5' nucleotidase</fullName>
        <ecNumber evidence="3">3.1.3.-</ecNumber>
    </submittedName>
</protein>
<evidence type="ECO:0000256" key="1">
    <source>
        <dbReference type="ARBA" id="ARBA00009589"/>
    </source>
</evidence>
<dbReference type="AlphaFoldDB" id="I0K7E4"/>
<organism evidence="3 4">
    <name type="scientific">Fibrella aestuarina BUZ 2</name>
    <dbReference type="NCBI Taxonomy" id="1166018"/>
    <lineage>
        <taxon>Bacteria</taxon>
        <taxon>Pseudomonadati</taxon>
        <taxon>Bacteroidota</taxon>
        <taxon>Cytophagia</taxon>
        <taxon>Cytophagales</taxon>
        <taxon>Spirosomataceae</taxon>
        <taxon>Fibrella</taxon>
    </lineage>
</organism>
<evidence type="ECO:0000313" key="3">
    <source>
        <dbReference type="EMBL" id="CCH00047.1"/>
    </source>
</evidence>
<gene>
    <name evidence="3" type="ORF">FAES_2038</name>
</gene>
<dbReference type="EC" id="3.1.3.-" evidence="3"/>
<dbReference type="EMBL" id="HE796683">
    <property type="protein sequence ID" value="CCH00047.1"/>
    <property type="molecule type" value="Genomic_DNA"/>
</dbReference>
<feature type="active site" description="Proton donor" evidence="2">
    <location>
        <position position="49"/>
    </location>
</feature>
<dbReference type="STRING" id="1166018.FAES_2038"/>
<dbReference type="Gene3D" id="1.10.40.40">
    <property type="entry name" value="Deoxyribonucleotidase, domain 2"/>
    <property type="match status" value="1"/>
</dbReference>
<dbReference type="InterPro" id="IPR036412">
    <property type="entry name" value="HAD-like_sf"/>
</dbReference>
<dbReference type="InterPro" id="IPR023214">
    <property type="entry name" value="HAD_sf"/>
</dbReference>
<dbReference type="eggNOG" id="COG4502">
    <property type="taxonomic scope" value="Bacteria"/>
</dbReference>
<dbReference type="GO" id="GO:0008253">
    <property type="term" value="F:5'-nucleotidase activity"/>
    <property type="evidence" value="ECO:0007669"/>
    <property type="project" value="InterPro"/>
</dbReference>
<keyword evidence="4" id="KW-1185">Reference proteome</keyword>
<dbReference type="SFLD" id="SFLDS00003">
    <property type="entry name" value="Haloacid_Dehalogenase"/>
    <property type="match status" value="1"/>
</dbReference>
<dbReference type="GO" id="GO:0009223">
    <property type="term" value="P:pyrimidine deoxyribonucleotide catabolic process"/>
    <property type="evidence" value="ECO:0007669"/>
    <property type="project" value="TreeGrafter"/>
</dbReference>
<comment type="similarity">
    <text evidence="1">Belongs to the 5'(3')-deoxyribonucleotidase family.</text>
</comment>
<dbReference type="Proteomes" id="UP000011058">
    <property type="component" value="Chromosome"/>
</dbReference>
<keyword evidence="3" id="KW-0378">Hydrolase</keyword>
<dbReference type="PANTHER" id="PTHR16504">
    <property type="entry name" value="5'(3')-DEOXYRIBONUCLEOTIDASE"/>
    <property type="match status" value="1"/>
</dbReference>
<dbReference type="Pfam" id="PF06941">
    <property type="entry name" value="NT5C"/>
    <property type="match status" value="1"/>
</dbReference>
<evidence type="ECO:0000313" key="4">
    <source>
        <dbReference type="Proteomes" id="UP000011058"/>
    </source>
</evidence>
<dbReference type="HOGENOM" id="CLU_111510_0_0_10"/>